<dbReference type="Gene3D" id="3.30.360.40">
    <property type="entry name" value="YwmB-like"/>
    <property type="match status" value="1"/>
</dbReference>
<dbReference type="OrthoDB" id="2374820at2"/>
<dbReference type="SUPFAM" id="SSF143842">
    <property type="entry name" value="YwmB-like"/>
    <property type="match status" value="1"/>
</dbReference>
<feature type="chain" id="PRO_5039090215" description="TATA-box binding protein" evidence="1">
    <location>
        <begin position="20"/>
        <end position="254"/>
    </location>
</feature>
<dbReference type="InterPro" id="IPR014794">
    <property type="entry name" value="DUF1779"/>
</dbReference>
<accession>V6IYD8</accession>
<keyword evidence="3" id="KW-1185">Reference proteome</keyword>
<proteinExistence type="predicted"/>
<feature type="signal peptide" evidence="1">
    <location>
        <begin position="1"/>
        <end position="19"/>
    </location>
</feature>
<gene>
    <name evidence="2" type="ORF">P343_07060</name>
</gene>
<dbReference type="AlphaFoldDB" id="V6IYD8"/>
<dbReference type="RefSeq" id="WP_023509687.1">
    <property type="nucleotide sequence ID" value="NZ_AWTC01000005.1"/>
</dbReference>
<dbReference type="STRING" id="1395513.P343_07060"/>
<evidence type="ECO:0008006" key="4">
    <source>
        <dbReference type="Google" id="ProtNLM"/>
    </source>
</evidence>
<comment type="caution">
    <text evidence="2">The sequence shown here is derived from an EMBL/GenBank/DDBJ whole genome shotgun (WGS) entry which is preliminary data.</text>
</comment>
<dbReference type="InterPro" id="IPR036209">
    <property type="entry name" value="YwmB-like_sf"/>
</dbReference>
<protein>
    <recommendedName>
        <fullName evidence="4">TATA-box binding protein</fullName>
    </recommendedName>
</protein>
<dbReference type="PATRIC" id="fig|1395513.3.peg.1429"/>
<dbReference type="Pfam" id="PF08680">
    <property type="entry name" value="DUF1779"/>
    <property type="match status" value="1"/>
</dbReference>
<evidence type="ECO:0000313" key="2">
    <source>
        <dbReference type="EMBL" id="EST12488.1"/>
    </source>
</evidence>
<dbReference type="EMBL" id="AWTC01000005">
    <property type="protein sequence ID" value="EST12488.1"/>
    <property type="molecule type" value="Genomic_DNA"/>
</dbReference>
<dbReference type="eggNOG" id="ENOG5032T4Q">
    <property type="taxonomic scope" value="Bacteria"/>
</dbReference>
<reference evidence="2 3" key="1">
    <citation type="journal article" date="2013" name="Genome Announc.">
        <title>Genome Sequence of Sporolactobacillus laevolacticus DSM442, an Efficient Polymer-Grade D-Lactate Producer from Agricultural Waste Cottonseed as a Nitrogen Source.</title>
        <authorList>
            <person name="Wang H."/>
            <person name="Wang L."/>
            <person name="Ju J."/>
            <person name="Yu B."/>
            <person name="Ma Y."/>
        </authorList>
    </citation>
    <scope>NUCLEOTIDE SEQUENCE [LARGE SCALE GENOMIC DNA]</scope>
    <source>
        <strain evidence="2 3">DSM 442</strain>
    </source>
</reference>
<dbReference type="Proteomes" id="UP000018296">
    <property type="component" value="Unassembled WGS sequence"/>
</dbReference>
<organism evidence="2 3">
    <name type="scientific">Sporolactobacillus laevolacticus DSM 442</name>
    <dbReference type="NCBI Taxonomy" id="1395513"/>
    <lineage>
        <taxon>Bacteria</taxon>
        <taxon>Bacillati</taxon>
        <taxon>Bacillota</taxon>
        <taxon>Bacilli</taxon>
        <taxon>Bacillales</taxon>
        <taxon>Sporolactobacillaceae</taxon>
        <taxon>Sporolactobacillus</taxon>
    </lineage>
</organism>
<name>V6IYD8_9BACL</name>
<evidence type="ECO:0000313" key="3">
    <source>
        <dbReference type="Proteomes" id="UP000018296"/>
    </source>
</evidence>
<keyword evidence="1" id="KW-0732">Signal</keyword>
<sequence>MIRKLFLIMILLFCSLLFTSNFQERAVAEQTKNHVDELNRIALFAHVLEKQKAKVEKWTLYARETQSSVVTKKQFVREAAIQRAKLDEYKWLALKPNEGSIGWEGVKNTPEHIQMRVTYTAYPQGKYYQAVILYRVVGESFNQVKWTQQKKDINAELKRIFHGQEHIYTCVRADRSAKMKIGLIKEGKRYIKLFSGAPIERLQEKTFVSISAYTKIWNNAIYTGNKKMNIQAALRNDGDRTIIVLGSPIITVEY</sequence>
<evidence type="ECO:0000256" key="1">
    <source>
        <dbReference type="SAM" id="SignalP"/>
    </source>
</evidence>
<dbReference type="Gene3D" id="3.30.2030.10">
    <property type="entry name" value="YwmB-like"/>
    <property type="match status" value="1"/>
</dbReference>